<dbReference type="InterPro" id="IPR037401">
    <property type="entry name" value="SnoaL-like"/>
</dbReference>
<dbReference type="OrthoDB" id="9812089at2"/>
<comment type="caution">
    <text evidence="3">The sequence shown here is derived from an EMBL/GenBank/DDBJ whole genome shotgun (WGS) entry which is preliminary data.</text>
</comment>
<dbReference type="PANTHER" id="PTHR38436:SF1">
    <property type="entry name" value="ESTER CYCLASE"/>
    <property type="match status" value="1"/>
</dbReference>
<accession>A0A085JA48</accession>
<reference evidence="3 4" key="1">
    <citation type="submission" date="2014-05" db="EMBL/GenBank/DDBJ databases">
        <title>ATOL: Assembling a taxonomically balanced genome-scale reconstruction of the evolutionary history of the Enterobacteriaceae.</title>
        <authorList>
            <person name="Plunkett G.III."/>
            <person name="Neeno-Eckwall E.C."/>
            <person name="Glasner J.D."/>
            <person name="Perna N.T."/>
        </authorList>
    </citation>
    <scope>NUCLEOTIDE SEQUENCE [LARGE SCALE GENOMIC DNA]</scope>
    <source>
        <strain evidence="3 4">ATCC 33301</strain>
    </source>
</reference>
<dbReference type="SUPFAM" id="SSF54427">
    <property type="entry name" value="NTF2-like"/>
    <property type="match status" value="1"/>
</dbReference>
<name>A0A085JA48_9GAMM</name>
<feature type="signal peptide" evidence="1">
    <location>
        <begin position="1"/>
        <end position="19"/>
    </location>
</feature>
<organism evidence="3 4">
    <name type="scientific">Tatumella ptyseos ATCC 33301</name>
    <dbReference type="NCBI Taxonomy" id="1005995"/>
    <lineage>
        <taxon>Bacteria</taxon>
        <taxon>Pseudomonadati</taxon>
        <taxon>Pseudomonadota</taxon>
        <taxon>Gammaproteobacteria</taxon>
        <taxon>Enterobacterales</taxon>
        <taxon>Erwiniaceae</taxon>
        <taxon>Tatumella</taxon>
    </lineage>
</organism>
<dbReference type="eggNOG" id="COG4922">
    <property type="taxonomic scope" value="Bacteria"/>
</dbReference>
<dbReference type="AlphaFoldDB" id="A0A085JA48"/>
<evidence type="ECO:0000313" key="3">
    <source>
        <dbReference type="EMBL" id="KFD17344.1"/>
    </source>
</evidence>
<dbReference type="RefSeq" id="WP_025902668.1">
    <property type="nucleotide sequence ID" value="NZ_ATMJ01000013.1"/>
</dbReference>
<sequence length="162" mass="18127">MKKALLLAAGLFCSASTLAAASQPFPPPSDQSPARNLAQENRNLQLVYHFYNQFFNDHDLSAADRDLSAGYIQHNPHVPDGRAPFVHYFAGYFKANPHAHSVISQYATYGDRVFLRVHSVRNPDDRGRAIVDIFRVKDGKITEHWDSVQDVPATAANNNTMF</sequence>
<dbReference type="Pfam" id="PF12680">
    <property type="entry name" value="SnoaL_2"/>
    <property type="match status" value="1"/>
</dbReference>
<keyword evidence="4" id="KW-1185">Reference proteome</keyword>
<dbReference type="InterPro" id="IPR009959">
    <property type="entry name" value="Cyclase_SnoaL-like"/>
</dbReference>
<dbReference type="PANTHER" id="PTHR38436">
    <property type="entry name" value="POLYKETIDE CYCLASE SNOAL-LIKE DOMAIN"/>
    <property type="match status" value="1"/>
</dbReference>
<evidence type="ECO:0000259" key="2">
    <source>
        <dbReference type="Pfam" id="PF12680"/>
    </source>
</evidence>
<feature type="domain" description="SnoaL-like" evidence="2">
    <location>
        <begin position="49"/>
        <end position="144"/>
    </location>
</feature>
<keyword evidence="1" id="KW-0732">Signal</keyword>
<evidence type="ECO:0000256" key="1">
    <source>
        <dbReference type="SAM" id="SignalP"/>
    </source>
</evidence>
<gene>
    <name evidence="3" type="ORF">GTPT_3181</name>
</gene>
<protein>
    <submittedName>
        <fullName evidence="3">Putative membrane protein</fullName>
    </submittedName>
</protein>
<feature type="chain" id="PRO_5001793372" evidence="1">
    <location>
        <begin position="20"/>
        <end position="162"/>
    </location>
</feature>
<dbReference type="InterPro" id="IPR032710">
    <property type="entry name" value="NTF2-like_dom_sf"/>
</dbReference>
<dbReference type="Proteomes" id="UP000028602">
    <property type="component" value="Unassembled WGS sequence"/>
</dbReference>
<evidence type="ECO:0000313" key="4">
    <source>
        <dbReference type="Proteomes" id="UP000028602"/>
    </source>
</evidence>
<dbReference type="GO" id="GO:0030638">
    <property type="term" value="P:polyketide metabolic process"/>
    <property type="evidence" value="ECO:0007669"/>
    <property type="project" value="InterPro"/>
</dbReference>
<dbReference type="Gene3D" id="3.10.450.50">
    <property type="match status" value="1"/>
</dbReference>
<dbReference type="EMBL" id="JMPR01000048">
    <property type="protein sequence ID" value="KFD17344.1"/>
    <property type="molecule type" value="Genomic_DNA"/>
</dbReference>
<proteinExistence type="predicted"/>